<keyword evidence="4" id="KW-1185">Reference proteome</keyword>
<dbReference type="Pfam" id="PF02541">
    <property type="entry name" value="Ppx-GppA"/>
    <property type="match status" value="1"/>
</dbReference>
<organism evidence="3 4">
    <name type="scientific">Conexibacter arvalis</name>
    <dbReference type="NCBI Taxonomy" id="912552"/>
    <lineage>
        <taxon>Bacteria</taxon>
        <taxon>Bacillati</taxon>
        <taxon>Actinomycetota</taxon>
        <taxon>Thermoleophilia</taxon>
        <taxon>Solirubrobacterales</taxon>
        <taxon>Conexibacteraceae</taxon>
        <taxon>Conexibacter</taxon>
    </lineage>
</organism>
<dbReference type="GO" id="GO:0004309">
    <property type="term" value="F:exopolyphosphatase activity"/>
    <property type="evidence" value="ECO:0007669"/>
    <property type="project" value="UniProtKB-EC"/>
</dbReference>
<dbReference type="AlphaFoldDB" id="A0A840IKC9"/>
<accession>A0A840IKC9</accession>
<dbReference type="InterPro" id="IPR050273">
    <property type="entry name" value="GppA/Ppx_hydrolase"/>
</dbReference>
<evidence type="ECO:0000256" key="1">
    <source>
        <dbReference type="ARBA" id="ARBA00007125"/>
    </source>
</evidence>
<dbReference type="GO" id="GO:0008894">
    <property type="term" value="F:guanosine-5'-triphosphate,3'-diphosphate diphosphatase activity"/>
    <property type="evidence" value="ECO:0007669"/>
    <property type="project" value="UniProtKB-EC"/>
</dbReference>
<protein>
    <submittedName>
        <fullName evidence="3">Exopolyphosphatase/guanosine-5'-triphosphate, 3'-diphosphate pyrophosphatase</fullName>
        <ecNumber evidence="3">3.6.1.11</ecNumber>
        <ecNumber evidence="3">3.6.1.40</ecNumber>
    </submittedName>
</protein>
<evidence type="ECO:0000259" key="2">
    <source>
        <dbReference type="Pfam" id="PF02541"/>
    </source>
</evidence>
<keyword evidence="3" id="KW-0378">Hydrolase</keyword>
<dbReference type="RefSeq" id="WP_183344544.1">
    <property type="nucleotide sequence ID" value="NZ_JACHNU010000007.1"/>
</dbReference>
<feature type="domain" description="Ppx/GppA phosphatase N-terminal" evidence="2">
    <location>
        <begin position="17"/>
        <end position="287"/>
    </location>
</feature>
<name>A0A840IKC9_9ACTN</name>
<proteinExistence type="inferred from homology"/>
<evidence type="ECO:0000313" key="3">
    <source>
        <dbReference type="EMBL" id="MBB4664474.1"/>
    </source>
</evidence>
<dbReference type="SUPFAM" id="SSF53067">
    <property type="entry name" value="Actin-like ATPase domain"/>
    <property type="match status" value="2"/>
</dbReference>
<sequence>MRCACIDIGSNTTRLLVADRAGDALTPVLQLRAFTRLGRVCRAGEPVPPAAVAALTTVVAEQARAAREAGARALRAVATAALRRTADGEEVCAAVGRAAGVAVELLGSKEEARLAFAGATAALADASGDEPIAVADIGGGSSELIVGTRAGGVTWSRSLPIGSGDLAERHLRSDPPLPAELGAIASAAEAALAGVSVPPVARAVAVGGSATSLRRLVGPTLDPEALVRAVATLASAPAAEIAAAHELDPVRVHLLPAGILLLAAVAARVGPLTVAEGGLREGLLLELSAADAADAAG</sequence>
<evidence type="ECO:0000313" key="4">
    <source>
        <dbReference type="Proteomes" id="UP000585272"/>
    </source>
</evidence>
<dbReference type="EMBL" id="JACHNU010000007">
    <property type="protein sequence ID" value="MBB4664474.1"/>
    <property type="molecule type" value="Genomic_DNA"/>
</dbReference>
<dbReference type="Proteomes" id="UP000585272">
    <property type="component" value="Unassembled WGS sequence"/>
</dbReference>
<dbReference type="InterPro" id="IPR003695">
    <property type="entry name" value="Ppx_GppA_N"/>
</dbReference>
<dbReference type="InterPro" id="IPR043129">
    <property type="entry name" value="ATPase_NBD"/>
</dbReference>
<dbReference type="PANTHER" id="PTHR30005:SF0">
    <property type="entry name" value="RETROGRADE REGULATION PROTEIN 2"/>
    <property type="match status" value="1"/>
</dbReference>
<comment type="caution">
    <text evidence="3">The sequence shown here is derived from an EMBL/GenBank/DDBJ whole genome shotgun (WGS) entry which is preliminary data.</text>
</comment>
<dbReference type="PANTHER" id="PTHR30005">
    <property type="entry name" value="EXOPOLYPHOSPHATASE"/>
    <property type="match status" value="1"/>
</dbReference>
<reference evidence="3 4" key="1">
    <citation type="submission" date="2020-08" db="EMBL/GenBank/DDBJ databases">
        <title>Genomic Encyclopedia of Archaeal and Bacterial Type Strains, Phase II (KMG-II): from individual species to whole genera.</title>
        <authorList>
            <person name="Goeker M."/>
        </authorList>
    </citation>
    <scope>NUCLEOTIDE SEQUENCE [LARGE SCALE GENOMIC DNA]</scope>
    <source>
        <strain evidence="3 4">DSM 23288</strain>
    </source>
</reference>
<dbReference type="Gene3D" id="3.30.420.40">
    <property type="match status" value="1"/>
</dbReference>
<dbReference type="EC" id="3.6.1.11" evidence="3"/>
<gene>
    <name evidence="3" type="ORF">BDZ31_004085</name>
</gene>
<dbReference type="EC" id="3.6.1.40" evidence="3"/>
<comment type="similarity">
    <text evidence="1">Belongs to the GppA/Ppx family.</text>
</comment>
<dbReference type="Gene3D" id="3.30.420.150">
    <property type="entry name" value="Exopolyphosphatase. Domain 2"/>
    <property type="match status" value="1"/>
</dbReference>